<dbReference type="RefSeq" id="WP_024724731.1">
    <property type="nucleotide sequence ID" value="NZ_BAABZG010000001.1"/>
</dbReference>
<protein>
    <submittedName>
        <fullName evidence="2">CD1845 family protein</fullName>
    </submittedName>
</protein>
<dbReference type="EMBL" id="JAQLWO010000037">
    <property type="protein sequence ID" value="MDB7908565.1"/>
    <property type="molecule type" value="Genomic_DNA"/>
</dbReference>
<comment type="caution">
    <text evidence="2">The sequence shown here is derived from an EMBL/GenBank/DDBJ whole genome shotgun (WGS) entry which is preliminary data.</text>
</comment>
<feature type="transmembrane region" description="Helical" evidence="1">
    <location>
        <begin position="7"/>
        <end position="27"/>
    </location>
</feature>
<dbReference type="Proteomes" id="UP001211006">
    <property type="component" value="Unassembled WGS sequence"/>
</dbReference>
<feature type="transmembrane region" description="Helical" evidence="1">
    <location>
        <begin position="59"/>
        <end position="80"/>
    </location>
</feature>
<proteinExistence type="predicted"/>
<organism evidence="2 3">
    <name type="scientific">Flavonifractor plautii</name>
    <name type="common">Fusobacterium plautii</name>
    <dbReference type="NCBI Taxonomy" id="292800"/>
    <lineage>
        <taxon>Bacteria</taxon>
        <taxon>Bacillati</taxon>
        <taxon>Bacillota</taxon>
        <taxon>Clostridia</taxon>
        <taxon>Eubacteriales</taxon>
        <taxon>Oscillospiraceae</taxon>
        <taxon>Flavonifractor</taxon>
    </lineage>
</organism>
<dbReference type="InterPro" id="IPR043753">
    <property type="entry name" value="DUF5699"/>
</dbReference>
<keyword evidence="1" id="KW-0812">Transmembrane</keyword>
<accession>A0AAW6C9V1</accession>
<name>A0AAW6C9V1_FLAPL</name>
<feature type="transmembrane region" description="Helical" evidence="1">
    <location>
        <begin position="33"/>
        <end position="52"/>
    </location>
</feature>
<gene>
    <name evidence="2" type="ORF">PND83_21515</name>
</gene>
<evidence type="ECO:0000313" key="3">
    <source>
        <dbReference type="Proteomes" id="UP001211006"/>
    </source>
</evidence>
<dbReference type="Pfam" id="PF18956">
    <property type="entry name" value="DUF5699"/>
    <property type="match status" value="1"/>
</dbReference>
<keyword evidence="1" id="KW-1133">Transmembrane helix</keyword>
<reference evidence="2" key="1">
    <citation type="submission" date="2023-01" db="EMBL/GenBank/DDBJ databases">
        <title>Human gut microbiome strain richness.</title>
        <authorList>
            <person name="Chen-Liaw A."/>
        </authorList>
    </citation>
    <scope>NUCLEOTIDE SEQUENCE</scope>
    <source>
        <strain evidence="2">2225st1_A6_2225SCRN_200828</strain>
    </source>
</reference>
<keyword evidence="1" id="KW-0472">Membrane</keyword>
<evidence type="ECO:0000313" key="2">
    <source>
        <dbReference type="EMBL" id="MDB7908565.1"/>
    </source>
</evidence>
<dbReference type="AlphaFoldDB" id="A0AAW6C9V1"/>
<evidence type="ECO:0000256" key="1">
    <source>
        <dbReference type="SAM" id="Phobius"/>
    </source>
</evidence>
<sequence>MRLLLKIFAAPLIAALALLVWICSGLLYCTAFIFGLAGTIVAILGVAVLVTYSVQNGIILLVIAFLVSPMGLPMAAAWLLGKLQALRYTIQDWIYG</sequence>